<protein>
    <submittedName>
        <fullName evidence="1">Uncharacterized protein</fullName>
    </submittedName>
</protein>
<sequence>MGMVRAVCPEDSTRRLQSVALGSGASPLLGPLPALARLSPGAFAQLVVRHDWLWGSDRCRALPSRPSLPPHGVCGTACGELARHAPGRSVDRGVMSSVRPNRVLPRSRVEPRRASARGPFLWIAPAAVPVVLPRQAGGFGRRLGADVELMRTRGI</sequence>
<evidence type="ECO:0000313" key="2">
    <source>
        <dbReference type="Proteomes" id="UP000287033"/>
    </source>
</evidence>
<dbReference type="AlphaFoldDB" id="A0A401TIK8"/>
<reference evidence="1 2" key="1">
    <citation type="journal article" date="2018" name="Nat. Ecol. Evol.">
        <title>Shark genomes provide insights into elasmobranch evolution and the origin of vertebrates.</title>
        <authorList>
            <person name="Hara Y"/>
            <person name="Yamaguchi K"/>
            <person name="Onimaru K"/>
            <person name="Kadota M"/>
            <person name="Koyanagi M"/>
            <person name="Keeley SD"/>
            <person name="Tatsumi K"/>
            <person name="Tanaka K"/>
            <person name="Motone F"/>
            <person name="Kageyama Y"/>
            <person name="Nozu R"/>
            <person name="Adachi N"/>
            <person name="Nishimura O"/>
            <person name="Nakagawa R"/>
            <person name="Tanegashima C"/>
            <person name="Kiyatake I"/>
            <person name="Matsumoto R"/>
            <person name="Murakumo K"/>
            <person name="Nishida K"/>
            <person name="Terakita A"/>
            <person name="Kuratani S"/>
            <person name="Sato K"/>
            <person name="Hyodo S Kuraku.S."/>
        </authorList>
    </citation>
    <scope>NUCLEOTIDE SEQUENCE [LARGE SCALE GENOMIC DNA]</scope>
</reference>
<proteinExistence type="predicted"/>
<comment type="caution">
    <text evidence="1">The sequence shown here is derived from an EMBL/GenBank/DDBJ whole genome shotgun (WGS) entry which is preliminary data.</text>
</comment>
<accession>A0A401TIK8</accession>
<keyword evidence="2" id="KW-1185">Reference proteome</keyword>
<dbReference type="Proteomes" id="UP000287033">
    <property type="component" value="Unassembled WGS sequence"/>
</dbReference>
<gene>
    <name evidence="1" type="ORF">chiPu_0026861</name>
</gene>
<evidence type="ECO:0000313" key="1">
    <source>
        <dbReference type="EMBL" id="GCC42491.1"/>
    </source>
</evidence>
<dbReference type="EMBL" id="BEZZ01089074">
    <property type="protein sequence ID" value="GCC42491.1"/>
    <property type="molecule type" value="Genomic_DNA"/>
</dbReference>
<organism evidence="1 2">
    <name type="scientific">Chiloscyllium punctatum</name>
    <name type="common">Brownbanded bambooshark</name>
    <name type="synonym">Hemiscyllium punctatum</name>
    <dbReference type="NCBI Taxonomy" id="137246"/>
    <lineage>
        <taxon>Eukaryota</taxon>
        <taxon>Metazoa</taxon>
        <taxon>Chordata</taxon>
        <taxon>Craniata</taxon>
        <taxon>Vertebrata</taxon>
        <taxon>Chondrichthyes</taxon>
        <taxon>Elasmobranchii</taxon>
        <taxon>Galeomorphii</taxon>
        <taxon>Galeoidea</taxon>
        <taxon>Orectolobiformes</taxon>
        <taxon>Hemiscylliidae</taxon>
        <taxon>Chiloscyllium</taxon>
    </lineage>
</organism>
<name>A0A401TIK8_CHIPU</name>